<dbReference type="GO" id="GO:0016491">
    <property type="term" value="F:oxidoreductase activity"/>
    <property type="evidence" value="ECO:0007669"/>
    <property type="project" value="InterPro"/>
</dbReference>
<evidence type="ECO:0000256" key="2">
    <source>
        <dbReference type="SAM" id="Phobius"/>
    </source>
</evidence>
<dbReference type="SUPFAM" id="SSF50475">
    <property type="entry name" value="FMN-binding split barrel"/>
    <property type="match status" value="1"/>
</dbReference>
<gene>
    <name evidence="3" type="ORF">OG579_12055</name>
</gene>
<name>A0AAU4JXH4_9NOCA</name>
<feature type="transmembrane region" description="Helical" evidence="2">
    <location>
        <begin position="31"/>
        <end position="53"/>
    </location>
</feature>
<dbReference type="KEGG" id="whr:OG579_12055"/>
<organism evidence="3 4">
    <name type="scientific">Williamsia herbipolensis</name>
    <dbReference type="NCBI Taxonomy" id="1603258"/>
    <lineage>
        <taxon>Bacteria</taxon>
        <taxon>Bacillati</taxon>
        <taxon>Actinomycetota</taxon>
        <taxon>Actinomycetes</taxon>
        <taxon>Mycobacteriales</taxon>
        <taxon>Nocardiaceae</taxon>
        <taxon>Williamsia</taxon>
    </lineage>
</organism>
<feature type="transmembrane region" description="Helical" evidence="2">
    <location>
        <begin position="7"/>
        <end position="25"/>
    </location>
</feature>
<dbReference type="InterPro" id="IPR012349">
    <property type="entry name" value="Split_barrel_FMN-bd"/>
</dbReference>
<dbReference type="Proteomes" id="UP001432128">
    <property type="component" value="Chromosome"/>
</dbReference>
<reference evidence="3 4" key="1">
    <citation type="submission" date="2022-10" db="EMBL/GenBank/DDBJ databases">
        <title>The complete genomes of actinobacterial strains from the NBC collection.</title>
        <authorList>
            <person name="Joergensen T.S."/>
            <person name="Alvarez Arevalo M."/>
            <person name="Sterndorff E.B."/>
            <person name="Faurdal D."/>
            <person name="Vuksanovic O."/>
            <person name="Mourched A.-S."/>
            <person name="Charusanti P."/>
            <person name="Shaw S."/>
            <person name="Blin K."/>
            <person name="Weber T."/>
        </authorList>
    </citation>
    <scope>NUCLEOTIDE SEQUENCE [LARGE SCALE GENOMIC DNA]</scope>
    <source>
        <strain evidence="3 4">NBC_00319</strain>
    </source>
</reference>
<dbReference type="Gene3D" id="2.30.110.10">
    <property type="entry name" value="Electron Transport, Fmn-binding Protein, Chain A"/>
    <property type="match status" value="1"/>
</dbReference>
<keyword evidence="4" id="KW-1185">Reference proteome</keyword>
<dbReference type="EMBL" id="CP108021">
    <property type="protein sequence ID" value="WUM18485.1"/>
    <property type="molecule type" value="Genomic_DNA"/>
</dbReference>
<dbReference type="RefSeq" id="WP_328856120.1">
    <property type="nucleotide sequence ID" value="NZ_CP108021.1"/>
</dbReference>
<protein>
    <submittedName>
        <fullName evidence="3">Nitroreductase family deazaflavin-dependent oxidoreductase</fullName>
    </submittedName>
</protein>
<feature type="region of interest" description="Disordered" evidence="1">
    <location>
        <begin position="197"/>
        <end position="227"/>
    </location>
</feature>
<evidence type="ECO:0000256" key="1">
    <source>
        <dbReference type="SAM" id="MobiDB-lite"/>
    </source>
</evidence>
<evidence type="ECO:0000313" key="3">
    <source>
        <dbReference type="EMBL" id="WUM18485.1"/>
    </source>
</evidence>
<keyword evidence="2" id="KW-0472">Membrane</keyword>
<dbReference type="InterPro" id="IPR004378">
    <property type="entry name" value="F420H2_quin_Rdtase"/>
</dbReference>
<evidence type="ECO:0000313" key="4">
    <source>
        <dbReference type="Proteomes" id="UP001432128"/>
    </source>
</evidence>
<accession>A0AAU4JXH4</accession>
<dbReference type="AlphaFoldDB" id="A0AAU4JXH4"/>
<keyword evidence="2" id="KW-1133">Transmembrane helix</keyword>
<sequence length="227" mass="24540">MPERTRGLITAVCGALALSWIPWSIDPGSGWISAAVQSAVFVALAVSGVVWPGGKVVAVRCAQRFVVNPAVRILMSVGLNPLGLVILETTGRVSGRRRRTPVGSGFRDGTLWVIAEHGMRANYVRNMIVEPHVRVRVRRGWRQVWIDGVGTVLPDDDPIAGQRQIVGRNPLRAFNALNVRLLGAELLTIRIDPIDSQMSQGRTKPSVSQGRTKPSAIIQSRATTAGS</sequence>
<feature type="transmembrane region" description="Helical" evidence="2">
    <location>
        <begin position="65"/>
        <end position="87"/>
    </location>
</feature>
<dbReference type="Pfam" id="PF04075">
    <property type="entry name" value="F420H2_quin_red"/>
    <property type="match status" value="1"/>
</dbReference>
<proteinExistence type="predicted"/>
<keyword evidence="2" id="KW-0812">Transmembrane</keyword>